<keyword evidence="3" id="KW-0732">Signal</keyword>
<comment type="caution">
    <text evidence="6">The sequence shown here is derived from an EMBL/GenBank/DDBJ whole genome shotgun (WGS) entry which is preliminary data.</text>
</comment>
<dbReference type="Pfam" id="PF03045">
    <property type="entry name" value="DAN"/>
    <property type="match status" value="1"/>
</dbReference>
<evidence type="ECO:0000313" key="7">
    <source>
        <dbReference type="Proteomes" id="UP001353858"/>
    </source>
</evidence>
<keyword evidence="4" id="KW-1015">Disulfide bond</keyword>
<dbReference type="Gene3D" id="2.10.90.10">
    <property type="entry name" value="Cystine-knot cytokines"/>
    <property type="match status" value="1"/>
</dbReference>
<dbReference type="SMART" id="SM00041">
    <property type="entry name" value="CT"/>
    <property type="match status" value="1"/>
</dbReference>
<sequence>MAEQVVMSQQQLEQLLRSISVNPNPTAVTVPVGSVFEFVVLVPSTKVPAAMIVEATLILGAIQLALGDREHKVHNIVLYPERYSWCKTTPIKQVVASPGYESVTIDNNVCVGACYSYSIPITQPAEPGELIRPYCDSCQPVKTRCYHVTLNAEADNTDGPKTVQKRIQIITKCLCMSCEKVQDADCEDEKTSELPTDLFSILHPESVSKATFETKLLPPEEVPELLQFAPTKTPSSGNKREHKFKVNAQLLELLKNIQNSNDLVEFDRNQMKELLQIFEDSNHNLDDKKLLEFVNFIEYNTEDVDLDLVKLKDVLVKFKKSEELFGQAQENNLAINHDLETLGKSKTFGLEGNHLSLGHAKGNHIAMGLYENGNTGKGHHHVGEPQRVGLDLGHLVRGPHGSLAFTPDVQEKLSLETDLIKPNQEGTVVSYGNHQDSHAAVN</sequence>
<evidence type="ECO:0000256" key="1">
    <source>
        <dbReference type="ARBA" id="ARBA00004613"/>
    </source>
</evidence>
<evidence type="ECO:0000259" key="5">
    <source>
        <dbReference type="SMART" id="SM00041"/>
    </source>
</evidence>
<dbReference type="AlphaFoldDB" id="A0AAN7S8V4"/>
<dbReference type="InterPro" id="IPR029034">
    <property type="entry name" value="Cystine-knot_cytokine"/>
</dbReference>
<keyword evidence="7" id="KW-1185">Reference proteome</keyword>
<dbReference type="GO" id="GO:0005615">
    <property type="term" value="C:extracellular space"/>
    <property type="evidence" value="ECO:0007669"/>
    <property type="project" value="TreeGrafter"/>
</dbReference>
<name>A0AAN7S8V4_9COLE</name>
<keyword evidence="2" id="KW-0964">Secreted</keyword>
<dbReference type="GO" id="GO:0038098">
    <property type="term" value="P:sequestering of BMP from receptor via BMP binding"/>
    <property type="evidence" value="ECO:0007669"/>
    <property type="project" value="TreeGrafter"/>
</dbReference>
<proteinExistence type="predicted"/>
<dbReference type="EMBL" id="JARPUR010000004">
    <property type="protein sequence ID" value="KAK4878701.1"/>
    <property type="molecule type" value="Genomic_DNA"/>
</dbReference>
<dbReference type="GO" id="GO:0036122">
    <property type="term" value="F:BMP binding"/>
    <property type="evidence" value="ECO:0007669"/>
    <property type="project" value="TreeGrafter"/>
</dbReference>
<dbReference type="InterPro" id="IPR006207">
    <property type="entry name" value="Cys_knot_C"/>
</dbReference>
<evidence type="ECO:0000256" key="3">
    <source>
        <dbReference type="ARBA" id="ARBA00022729"/>
    </source>
</evidence>
<evidence type="ECO:0000256" key="4">
    <source>
        <dbReference type="ARBA" id="ARBA00023157"/>
    </source>
</evidence>
<accession>A0AAN7S8V4</accession>
<organism evidence="6 7">
    <name type="scientific">Aquatica leii</name>
    <dbReference type="NCBI Taxonomy" id="1421715"/>
    <lineage>
        <taxon>Eukaryota</taxon>
        <taxon>Metazoa</taxon>
        <taxon>Ecdysozoa</taxon>
        <taxon>Arthropoda</taxon>
        <taxon>Hexapoda</taxon>
        <taxon>Insecta</taxon>
        <taxon>Pterygota</taxon>
        <taxon>Neoptera</taxon>
        <taxon>Endopterygota</taxon>
        <taxon>Coleoptera</taxon>
        <taxon>Polyphaga</taxon>
        <taxon>Elateriformia</taxon>
        <taxon>Elateroidea</taxon>
        <taxon>Lampyridae</taxon>
        <taxon>Luciolinae</taxon>
        <taxon>Aquatica</taxon>
    </lineage>
</organism>
<feature type="domain" description="CTCK" evidence="5">
    <location>
        <begin position="88"/>
        <end position="179"/>
    </location>
</feature>
<evidence type="ECO:0000256" key="2">
    <source>
        <dbReference type="ARBA" id="ARBA00022525"/>
    </source>
</evidence>
<dbReference type="GO" id="GO:0048018">
    <property type="term" value="F:receptor ligand activity"/>
    <property type="evidence" value="ECO:0007669"/>
    <property type="project" value="TreeGrafter"/>
</dbReference>
<evidence type="ECO:0000313" key="6">
    <source>
        <dbReference type="EMBL" id="KAK4878701.1"/>
    </source>
</evidence>
<comment type="subcellular location">
    <subcellularLocation>
        <location evidence="1">Secreted</location>
    </subcellularLocation>
</comment>
<gene>
    <name evidence="6" type="ORF">RN001_011207</name>
</gene>
<reference evidence="7" key="1">
    <citation type="submission" date="2023-01" db="EMBL/GenBank/DDBJ databases">
        <title>Key to firefly adult light organ development and bioluminescence: homeobox transcription factors regulate luciferase expression and transportation to peroxisome.</title>
        <authorList>
            <person name="Fu X."/>
        </authorList>
    </citation>
    <scope>NUCLEOTIDE SEQUENCE [LARGE SCALE GENOMIC DNA]</scope>
</reference>
<protein>
    <recommendedName>
        <fullName evidence="5">CTCK domain-containing protein</fullName>
    </recommendedName>
</protein>
<dbReference type="PANTHER" id="PTHR15283:SF5">
    <property type="entry name" value="NEUROBLASTOMA SUPPRESSOR OF TUMORIGENICITY 1"/>
    <property type="match status" value="1"/>
</dbReference>
<dbReference type="InterPro" id="IPR004133">
    <property type="entry name" value="DAN_dom"/>
</dbReference>
<dbReference type="Proteomes" id="UP001353858">
    <property type="component" value="Unassembled WGS sequence"/>
</dbReference>
<dbReference type="PANTHER" id="PTHR15283">
    <property type="entry name" value="GREMLIN 1"/>
    <property type="match status" value="1"/>
</dbReference>
<dbReference type="GO" id="GO:0009887">
    <property type="term" value="P:animal organ morphogenesis"/>
    <property type="evidence" value="ECO:0007669"/>
    <property type="project" value="TreeGrafter"/>
</dbReference>